<dbReference type="EMBL" id="JAVRRA010002232">
    <property type="protein sequence ID" value="KAK5278149.1"/>
    <property type="molecule type" value="Genomic_DNA"/>
</dbReference>
<dbReference type="Pfam" id="PF09365">
    <property type="entry name" value="DUF2461"/>
    <property type="match status" value="1"/>
</dbReference>
<keyword evidence="2" id="KW-1185">Reference proteome</keyword>
<dbReference type="InterPro" id="IPR012808">
    <property type="entry name" value="CHP02453"/>
</dbReference>
<feature type="non-terminal residue" evidence="1">
    <location>
        <position position="1"/>
    </location>
</feature>
<dbReference type="PANTHER" id="PTHR36452:SF1">
    <property type="entry name" value="DUF2461 DOMAIN-CONTAINING PROTEIN"/>
    <property type="match status" value="1"/>
</dbReference>
<evidence type="ECO:0000313" key="1">
    <source>
        <dbReference type="EMBL" id="KAK5278149.1"/>
    </source>
</evidence>
<accession>A0ABR0M335</accession>
<gene>
    <name evidence="1" type="ORF">LTR16_008945</name>
</gene>
<protein>
    <submittedName>
        <fullName evidence="1">Uncharacterized protein</fullName>
    </submittedName>
</protein>
<dbReference type="Proteomes" id="UP001357485">
    <property type="component" value="Unassembled WGS sequence"/>
</dbReference>
<organism evidence="1 2">
    <name type="scientific">Cryomyces antarcticus</name>
    <dbReference type="NCBI Taxonomy" id="329879"/>
    <lineage>
        <taxon>Eukaryota</taxon>
        <taxon>Fungi</taxon>
        <taxon>Dikarya</taxon>
        <taxon>Ascomycota</taxon>
        <taxon>Pezizomycotina</taxon>
        <taxon>Dothideomycetes</taxon>
        <taxon>Dothideomycetes incertae sedis</taxon>
        <taxon>Cryomyces</taxon>
    </lineage>
</organism>
<name>A0ABR0M335_9PEZI</name>
<dbReference type="PANTHER" id="PTHR36452">
    <property type="entry name" value="CHROMOSOME 12, WHOLE GENOME SHOTGUN SEQUENCE"/>
    <property type="match status" value="1"/>
</dbReference>
<evidence type="ECO:0000313" key="2">
    <source>
        <dbReference type="Proteomes" id="UP001357485"/>
    </source>
</evidence>
<proteinExistence type="predicted"/>
<reference evidence="1 2" key="1">
    <citation type="submission" date="2023-08" db="EMBL/GenBank/DDBJ databases">
        <title>Black Yeasts Isolated from many extreme environments.</title>
        <authorList>
            <person name="Coleine C."/>
            <person name="Stajich J.E."/>
            <person name="Selbmann L."/>
        </authorList>
    </citation>
    <scope>NUCLEOTIDE SEQUENCE [LARGE SCALE GENOMIC DNA]</scope>
    <source>
        <strain evidence="1 2">CCFEE 536</strain>
    </source>
</reference>
<sequence length="56" mass="6634">HDPDYRASLSDFNSFVECLTQKVVEVDNTIPELPVKDIVYRIYRDIRFSPDQTPYK</sequence>
<feature type="non-terminal residue" evidence="1">
    <location>
        <position position="56"/>
    </location>
</feature>
<comment type="caution">
    <text evidence="1">The sequence shown here is derived from an EMBL/GenBank/DDBJ whole genome shotgun (WGS) entry which is preliminary data.</text>
</comment>